<accession>A0A1B7MJC6</accession>
<proteinExistence type="predicted"/>
<gene>
    <name evidence="1" type="ORF">K503DRAFT_776382</name>
</gene>
<dbReference type="AlphaFoldDB" id="A0A1B7MJC6"/>
<protein>
    <submittedName>
        <fullName evidence="1">Uncharacterized protein</fullName>
    </submittedName>
</protein>
<name>A0A1B7MJC6_9AGAM</name>
<dbReference type="InParanoid" id="A0A1B7MJC6"/>
<reference evidence="1 2" key="1">
    <citation type="submission" date="2016-06" db="EMBL/GenBank/DDBJ databases">
        <title>Comparative genomics of the ectomycorrhizal sister species Rhizopogon vinicolor and Rhizopogon vesiculosus (Basidiomycota: Boletales) reveals a divergence of the mating type B locus.</title>
        <authorList>
            <consortium name="DOE Joint Genome Institute"/>
            <person name="Mujic A.B."/>
            <person name="Kuo A."/>
            <person name="Tritt A."/>
            <person name="Lipzen A."/>
            <person name="Chen C."/>
            <person name="Johnson J."/>
            <person name="Sharma A."/>
            <person name="Barry K."/>
            <person name="Grigoriev I.V."/>
            <person name="Spatafora J.W."/>
        </authorList>
    </citation>
    <scope>NUCLEOTIDE SEQUENCE [LARGE SCALE GENOMIC DNA]</scope>
    <source>
        <strain evidence="1 2">AM-OR11-026</strain>
    </source>
</reference>
<evidence type="ECO:0000313" key="1">
    <source>
        <dbReference type="EMBL" id="OAX32705.1"/>
    </source>
</evidence>
<dbReference type="EMBL" id="KV448936">
    <property type="protein sequence ID" value="OAX32705.1"/>
    <property type="molecule type" value="Genomic_DNA"/>
</dbReference>
<organism evidence="1 2">
    <name type="scientific">Rhizopogon vinicolor AM-OR11-026</name>
    <dbReference type="NCBI Taxonomy" id="1314800"/>
    <lineage>
        <taxon>Eukaryota</taxon>
        <taxon>Fungi</taxon>
        <taxon>Dikarya</taxon>
        <taxon>Basidiomycota</taxon>
        <taxon>Agaricomycotina</taxon>
        <taxon>Agaricomycetes</taxon>
        <taxon>Agaricomycetidae</taxon>
        <taxon>Boletales</taxon>
        <taxon>Suillineae</taxon>
        <taxon>Rhizopogonaceae</taxon>
        <taxon>Rhizopogon</taxon>
    </lineage>
</organism>
<sequence length="52" mass="6248">MTFYFDTPKKSLDNKRPIFRRMVAEAGLTQVQLYNGEEKVWMTYPPTMHDKH</sequence>
<evidence type="ECO:0000313" key="2">
    <source>
        <dbReference type="Proteomes" id="UP000092154"/>
    </source>
</evidence>
<keyword evidence="2" id="KW-1185">Reference proteome</keyword>
<dbReference type="Proteomes" id="UP000092154">
    <property type="component" value="Unassembled WGS sequence"/>
</dbReference>